<dbReference type="RefSeq" id="WP_250429153.1">
    <property type="nucleotide sequence ID" value="NZ_JALPRR010000002.1"/>
</dbReference>
<proteinExistence type="predicted"/>
<feature type="domain" description="CBM20" evidence="2">
    <location>
        <begin position="44"/>
        <end position="149"/>
    </location>
</feature>
<comment type="caution">
    <text evidence="3">The sequence shown here is derived from an EMBL/GenBank/DDBJ whole genome shotgun (WGS) entry which is preliminary data.</text>
</comment>
<dbReference type="Pfam" id="PF00686">
    <property type="entry name" value="CBM_20"/>
    <property type="match status" value="1"/>
</dbReference>
<evidence type="ECO:0000256" key="1">
    <source>
        <dbReference type="SAM" id="Phobius"/>
    </source>
</evidence>
<protein>
    <submittedName>
        <fullName evidence="3">Alpha/beta hydrolase-fold protein</fullName>
    </submittedName>
</protein>
<keyword evidence="1" id="KW-1133">Transmembrane helix</keyword>
<dbReference type="Proteomes" id="UP001597374">
    <property type="component" value="Unassembled WGS sequence"/>
</dbReference>
<evidence type="ECO:0000259" key="2">
    <source>
        <dbReference type="PROSITE" id="PS51166"/>
    </source>
</evidence>
<organism evidence="3 4">
    <name type="scientific">Pontibacter ruber</name>
    <dbReference type="NCBI Taxonomy" id="1343895"/>
    <lineage>
        <taxon>Bacteria</taxon>
        <taxon>Pseudomonadati</taxon>
        <taxon>Bacteroidota</taxon>
        <taxon>Cytophagia</taxon>
        <taxon>Cytophagales</taxon>
        <taxon>Hymenobacteraceae</taxon>
        <taxon>Pontibacter</taxon>
    </lineage>
</organism>
<feature type="transmembrane region" description="Helical" evidence="1">
    <location>
        <begin position="21"/>
        <end position="40"/>
    </location>
</feature>
<gene>
    <name evidence="3" type="ORF">ACFSKP_03940</name>
</gene>
<keyword evidence="3" id="KW-0378">Hydrolase</keyword>
<keyword evidence="1" id="KW-0472">Membrane</keyword>
<dbReference type="InterPro" id="IPR002044">
    <property type="entry name" value="CBM20"/>
</dbReference>
<dbReference type="Gene3D" id="2.60.40.10">
    <property type="entry name" value="Immunoglobulins"/>
    <property type="match status" value="1"/>
</dbReference>
<dbReference type="SUPFAM" id="SSF49452">
    <property type="entry name" value="Starch-binding domain-like"/>
    <property type="match status" value="1"/>
</dbReference>
<dbReference type="Gene3D" id="3.40.50.1820">
    <property type="entry name" value="alpha/beta hydrolase"/>
    <property type="match status" value="1"/>
</dbReference>
<keyword evidence="4" id="KW-1185">Reference proteome</keyword>
<dbReference type="InterPro" id="IPR013783">
    <property type="entry name" value="Ig-like_fold"/>
</dbReference>
<reference evidence="4" key="1">
    <citation type="journal article" date="2019" name="Int. J. Syst. Evol. Microbiol.">
        <title>The Global Catalogue of Microorganisms (GCM) 10K type strain sequencing project: providing services to taxonomists for standard genome sequencing and annotation.</title>
        <authorList>
            <consortium name="The Broad Institute Genomics Platform"/>
            <consortium name="The Broad Institute Genome Sequencing Center for Infectious Disease"/>
            <person name="Wu L."/>
            <person name="Ma J."/>
        </authorList>
    </citation>
    <scope>NUCLEOTIDE SEQUENCE [LARGE SCALE GENOMIC DNA]</scope>
    <source>
        <strain evidence="4">CGMCC 4.1782</strain>
    </source>
</reference>
<dbReference type="PANTHER" id="PTHR48098">
    <property type="entry name" value="ENTEROCHELIN ESTERASE-RELATED"/>
    <property type="match status" value="1"/>
</dbReference>
<dbReference type="InterPro" id="IPR050583">
    <property type="entry name" value="Mycobacterial_A85_antigen"/>
</dbReference>
<sequence length="408" mass="46148">MVIFIPFVSSAHRTIPDKNHLMRIAILSILFKLFISFAFAQATAGVNTAPKITFILHAPELADSSTVYITGNTSQLGSWDPGKVSMEYQGDHTWSKKVQLQEPQLIEYKYTLGSWELEATNVSGQPLPNFSIRVSGDTIIQDEVKHWSKSNAKKTFTGGITGTLKYHRDLAGGSLPKRDLVVWLPPGYNEKNSKRYPVLYMHDGQNVFDPATSSYGVDWRIDEISDSLIRAKAIEPVIVVGIYNTPDRMEEYIPGDKGSAYMDFVVNEVKPLIDQTYRTKPDRKHTLVGGSSAGGIMAFMLTWEYPQVFSKAICMSPAFKIQHIDYVKDVLAYNGKKKKLYFYIDNGGIELEERLQPGIDDMLAALRQKGYKENRDFVWVKAPEDKHNEAAWARRMPAALKLCLPRRR</sequence>
<dbReference type="PANTHER" id="PTHR48098:SF6">
    <property type="entry name" value="FERRI-BACILLIBACTIN ESTERASE BESA"/>
    <property type="match status" value="1"/>
</dbReference>
<dbReference type="Pfam" id="PF00756">
    <property type="entry name" value="Esterase"/>
    <property type="match status" value="1"/>
</dbReference>
<dbReference type="InterPro" id="IPR029058">
    <property type="entry name" value="AB_hydrolase_fold"/>
</dbReference>
<dbReference type="InterPro" id="IPR013784">
    <property type="entry name" value="Carb-bd-like_fold"/>
</dbReference>
<dbReference type="GO" id="GO:0016787">
    <property type="term" value="F:hydrolase activity"/>
    <property type="evidence" value="ECO:0007669"/>
    <property type="project" value="UniProtKB-KW"/>
</dbReference>
<dbReference type="SUPFAM" id="SSF53474">
    <property type="entry name" value="alpha/beta-Hydrolases"/>
    <property type="match status" value="1"/>
</dbReference>
<evidence type="ECO:0000313" key="3">
    <source>
        <dbReference type="EMBL" id="MFD2245391.1"/>
    </source>
</evidence>
<keyword evidence="1" id="KW-0812">Transmembrane</keyword>
<name>A0ABW5CSL9_9BACT</name>
<dbReference type="SMART" id="SM01065">
    <property type="entry name" value="CBM_2"/>
    <property type="match status" value="1"/>
</dbReference>
<accession>A0ABW5CSL9</accession>
<evidence type="ECO:0000313" key="4">
    <source>
        <dbReference type="Proteomes" id="UP001597374"/>
    </source>
</evidence>
<dbReference type="PROSITE" id="PS51166">
    <property type="entry name" value="CBM20"/>
    <property type="match status" value="1"/>
</dbReference>
<dbReference type="EMBL" id="JBHUIM010000001">
    <property type="protein sequence ID" value="MFD2245391.1"/>
    <property type="molecule type" value="Genomic_DNA"/>
</dbReference>
<dbReference type="InterPro" id="IPR000801">
    <property type="entry name" value="Esterase-like"/>
</dbReference>